<dbReference type="SMART" id="SM00015">
    <property type="entry name" value="IQ"/>
    <property type="match status" value="1"/>
</dbReference>
<dbReference type="SMART" id="SM00242">
    <property type="entry name" value="MYSc"/>
    <property type="match status" value="1"/>
</dbReference>
<dbReference type="GO" id="GO:0016459">
    <property type="term" value="C:myosin complex"/>
    <property type="evidence" value="ECO:0007669"/>
    <property type="project" value="UniProtKB-KW"/>
</dbReference>
<keyword evidence="3 4" id="KW-0009">Actin-binding</keyword>
<comment type="caution">
    <text evidence="4">Lacks conserved residue(s) required for the propagation of feature annotation.</text>
</comment>
<dbReference type="GO" id="GO:0016020">
    <property type="term" value="C:membrane"/>
    <property type="evidence" value="ECO:0007669"/>
    <property type="project" value="TreeGrafter"/>
</dbReference>
<dbReference type="PANTHER" id="PTHR13140:SF498">
    <property type="entry name" value="DACHS, ISOFORM E"/>
    <property type="match status" value="1"/>
</dbReference>
<dbReference type="GO" id="GO:0005524">
    <property type="term" value="F:ATP binding"/>
    <property type="evidence" value="ECO:0007669"/>
    <property type="project" value="UniProtKB-KW"/>
</dbReference>
<keyword evidence="2" id="KW-0067">ATP-binding</keyword>
<evidence type="ECO:0000256" key="2">
    <source>
        <dbReference type="ARBA" id="ARBA00022840"/>
    </source>
</evidence>
<evidence type="ECO:0000259" key="6">
    <source>
        <dbReference type="PROSITE" id="PS51456"/>
    </source>
</evidence>
<evidence type="ECO:0000313" key="7">
    <source>
        <dbReference type="EMBL" id="KAB7499047.1"/>
    </source>
</evidence>
<dbReference type="PROSITE" id="PS50096">
    <property type="entry name" value="IQ"/>
    <property type="match status" value="1"/>
</dbReference>
<keyword evidence="8" id="KW-1185">Reference proteome</keyword>
<proteinExistence type="inferred from homology"/>
<feature type="compositionally biased region" description="Polar residues" evidence="5">
    <location>
        <begin position="419"/>
        <end position="437"/>
    </location>
</feature>
<comment type="similarity">
    <text evidence="4">Belongs to the TRAFAC class myosin-kinesin ATPase superfamily. Myosin family.</text>
</comment>
<feature type="domain" description="Myosin motor" evidence="6">
    <location>
        <begin position="1"/>
        <end position="257"/>
    </location>
</feature>
<dbReference type="InterPro" id="IPR001609">
    <property type="entry name" value="Myosin_head_motor_dom-like"/>
</dbReference>
<evidence type="ECO:0000256" key="5">
    <source>
        <dbReference type="SAM" id="MobiDB-lite"/>
    </source>
</evidence>
<sequence>MSFNSINSCLYPLLMSFNCINSFLYLIINPAHLEHLCINLCAETMQHFYNTHIFKSSIESCREEGISCEMEVDYVDNVPCIDLISSLNVLYGSTPENYIQKVKVQHKGNLRLFEPKTNMVRTFGIHHFANRVVYDASNFLDTNKDIISDDLVSVFQKPACNFGFATHLFGSELKALYSQDPVPRGVSFRISPTSHTDLQNGYEPVSTLTQDFHTRLDNLLRTLVHAKPHFIRCIRANAAEKPAFFDRSTVIKQIRALQTDFSLFYQIRYRLLAPFKKLRRTEDKTIEDCKLVLEYFMKKLEELNKASTALIQWALGKRHIFLSEGARQKLEIMRIETRHKAATLIQSVWRGWNLRRKWPNLKRNLELRARSRTVRPRPQPIAGTPPPEVLDRCSHKAIQQTCSRIGLDLERPPPVPPSRSYTITGNQKTRISSKQEL</sequence>
<dbReference type="Gene3D" id="1.20.5.4820">
    <property type="match status" value="1"/>
</dbReference>
<feature type="region of interest" description="Disordered" evidence="5">
    <location>
        <begin position="404"/>
        <end position="437"/>
    </location>
</feature>
<dbReference type="Pfam" id="PF00063">
    <property type="entry name" value="Myosin_head"/>
    <property type="match status" value="1"/>
</dbReference>
<dbReference type="CDD" id="cd23767">
    <property type="entry name" value="IQCD"/>
    <property type="match status" value="1"/>
</dbReference>
<dbReference type="OrthoDB" id="370884at2759"/>
<name>A0A5N5SYL3_9CRUS</name>
<dbReference type="PROSITE" id="PS51456">
    <property type="entry name" value="MYOSIN_MOTOR"/>
    <property type="match status" value="1"/>
</dbReference>
<accession>A0A5N5SYL3</accession>
<organism evidence="7 8">
    <name type="scientific">Armadillidium nasatum</name>
    <dbReference type="NCBI Taxonomy" id="96803"/>
    <lineage>
        <taxon>Eukaryota</taxon>
        <taxon>Metazoa</taxon>
        <taxon>Ecdysozoa</taxon>
        <taxon>Arthropoda</taxon>
        <taxon>Crustacea</taxon>
        <taxon>Multicrustacea</taxon>
        <taxon>Malacostraca</taxon>
        <taxon>Eumalacostraca</taxon>
        <taxon>Peracarida</taxon>
        <taxon>Isopoda</taxon>
        <taxon>Oniscidea</taxon>
        <taxon>Crinocheta</taxon>
        <taxon>Armadillidiidae</taxon>
        <taxon>Armadillidium</taxon>
    </lineage>
</organism>
<keyword evidence="4" id="KW-0505">Motor protein</keyword>
<protein>
    <submittedName>
        <fullName evidence="7">Unconventional myosin-Va</fullName>
    </submittedName>
</protein>
<keyword evidence="4" id="KW-0518">Myosin</keyword>
<feature type="region of interest" description="Actin-binding" evidence="4">
    <location>
        <begin position="216"/>
        <end position="238"/>
    </location>
</feature>
<dbReference type="Gene3D" id="1.20.58.530">
    <property type="match status" value="1"/>
</dbReference>
<reference evidence="7 8" key="1">
    <citation type="journal article" date="2019" name="PLoS Biol.">
        <title>Sex chromosomes control vertical transmission of feminizing Wolbachia symbionts in an isopod.</title>
        <authorList>
            <person name="Becking T."/>
            <person name="Chebbi M.A."/>
            <person name="Giraud I."/>
            <person name="Moumen B."/>
            <person name="Laverre T."/>
            <person name="Caubet Y."/>
            <person name="Peccoud J."/>
            <person name="Gilbert C."/>
            <person name="Cordaux R."/>
        </authorList>
    </citation>
    <scope>NUCLEOTIDE SEQUENCE [LARGE SCALE GENOMIC DNA]</scope>
    <source>
        <strain evidence="7">ANa2</strain>
        <tissue evidence="7">Whole body excluding digestive tract and cuticle</tissue>
    </source>
</reference>
<evidence type="ECO:0000256" key="3">
    <source>
        <dbReference type="ARBA" id="ARBA00023203"/>
    </source>
</evidence>
<dbReference type="AlphaFoldDB" id="A0A5N5SYL3"/>
<dbReference type="EMBL" id="SEYY01018722">
    <property type="protein sequence ID" value="KAB7499047.1"/>
    <property type="molecule type" value="Genomic_DNA"/>
</dbReference>
<dbReference type="SUPFAM" id="SSF52540">
    <property type="entry name" value="P-loop containing nucleoside triphosphate hydrolases"/>
    <property type="match status" value="1"/>
</dbReference>
<dbReference type="PANTHER" id="PTHR13140">
    <property type="entry name" value="MYOSIN"/>
    <property type="match status" value="1"/>
</dbReference>
<feature type="region of interest" description="Disordered" evidence="5">
    <location>
        <begin position="369"/>
        <end position="390"/>
    </location>
</feature>
<evidence type="ECO:0000256" key="1">
    <source>
        <dbReference type="ARBA" id="ARBA00022741"/>
    </source>
</evidence>
<feature type="compositionally biased region" description="Pro residues" evidence="5">
    <location>
        <begin position="377"/>
        <end position="388"/>
    </location>
</feature>
<evidence type="ECO:0000313" key="8">
    <source>
        <dbReference type="Proteomes" id="UP000326759"/>
    </source>
</evidence>
<dbReference type="Pfam" id="PF00612">
    <property type="entry name" value="IQ"/>
    <property type="match status" value="1"/>
</dbReference>
<dbReference type="GO" id="GO:0005737">
    <property type="term" value="C:cytoplasm"/>
    <property type="evidence" value="ECO:0007669"/>
    <property type="project" value="TreeGrafter"/>
</dbReference>
<comment type="caution">
    <text evidence="7">The sequence shown here is derived from an EMBL/GenBank/DDBJ whole genome shotgun (WGS) entry which is preliminary data.</text>
</comment>
<keyword evidence="1" id="KW-0547">Nucleotide-binding</keyword>
<dbReference type="GO" id="GO:0007015">
    <property type="term" value="P:actin filament organization"/>
    <property type="evidence" value="ECO:0007669"/>
    <property type="project" value="TreeGrafter"/>
</dbReference>
<dbReference type="InterPro" id="IPR000048">
    <property type="entry name" value="IQ_motif_EF-hand-BS"/>
</dbReference>
<gene>
    <name evidence="7" type="primary">MYO5A</name>
    <name evidence="7" type="ORF">Anas_07632</name>
</gene>
<dbReference type="InterPro" id="IPR027417">
    <property type="entry name" value="P-loop_NTPase"/>
</dbReference>
<dbReference type="GO" id="GO:0051015">
    <property type="term" value="F:actin filament binding"/>
    <property type="evidence" value="ECO:0007669"/>
    <property type="project" value="TreeGrafter"/>
</dbReference>
<evidence type="ECO:0000256" key="4">
    <source>
        <dbReference type="PROSITE-ProRule" id="PRU00782"/>
    </source>
</evidence>
<dbReference type="Proteomes" id="UP000326759">
    <property type="component" value="Unassembled WGS sequence"/>
</dbReference>
<dbReference type="GO" id="GO:0003774">
    <property type="term" value="F:cytoskeletal motor activity"/>
    <property type="evidence" value="ECO:0007669"/>
    <property type="project" value="InterPro"/>
</dbReference>